<accession>T1L169</accession>
<evidence type="ECO:0000313" key="5">
    <source>
        <dbReference type="Proteomes" id="UP000015104"/>
    </source>
</evidence>
<feature type="domain" description="Lipocalin/cytosolic fatty-acid binding" evidence="3">
    <location>
        <begin position="55"/>
        <end position="194"/>
    </location>
</feature>
<protein>
    <recommendedName>
        <fullName evidence="3">Lipocalin/cytosolic fatty-acid binding domain-containing protein</fullName>
    </recommendedName>
</protein>
<dbReference type="GO" id="GO:0005737">
    <property type="term" value="C:cytoplasm"/>
    <property type="evidence" value="ECO:0007669"/>
    <property type="project" value="TreeGrafter"/>
</dbReference>
<evidence type="ECO:0000256" key="1">
    <source>
        <dbReference type="ARBA" id="ARBA00023157"/>
    </source>
</evidence>
<dbReference type="InterPro" id="IPR003057">
    <property type="entry name" value="Invtbrt_color"/>
</dbReference>
<name>T1L169_TETUR</name>
<dbReference type="Pfam" id="PF00061">
    <property type="entry name" value="Lipocalin"/>
    <property type="match status" value="1"/>
</dbReference>
<dbReference type="EnsemblMetazoa" id="tetur31g00680.1">
    <property type="protein sequence ID" value="tetur31g00680.1"/>
    <property type="gene ID" value="tetur31g00680"/>
</dbReference>
<dbReference type="PROSITE" id="PS51257">
    <property type="entry name" value="PROKAR_LIPOPROTEIN"/>
    <property type="match status" value="1"/>
</dbReference>
<feature type="chain" id="PRO_5025514923" description="Lipocalin/cytosolic fatty-acid binding domain-containing protein" evidence="2">
    <location>
        <begin position="20"/>
        <end position="198"/>
    </location>
</feature>
<keyword evidence="2" id="KW-0732">Signal</keyword>
<gene>
    <name evidence="4" type="primary">107369351</name>
</gene>
<dbReference type="OrthoDB" id="565904at2759"/>
<organism evidence="4 5">
    <name type="scientific">Tetranychus urticae</name>
    <name type="common">Two-spotted spider mite</name>
    <dbReference type="NCBI Taxonomy" id="32264"/>
    <lineage>
        <taxon>Eukaryota</taxon>
        <taxon>Metazoa</taxon>
        <taxon>Ecdysozoa</taxon>
        <taxon>Arthropoda</taxon>
        <taxon>Chelicerata</taxon>
        <taxon>Arachnida</taxon>
        <taxon>Acari</taxon>
        <taxon>Acariformes</taxon>
        <taxon>Trombidiformes</taxon>
        <taxon>Prostigmata</taxon>
        <taxon>Eleutherengona</taxon>
        <taxon>Raphignathae</taxon>
        <taxon>Tetranychoidea</taxon>
        <taxon>Tetranychidae</taxon>
        <taxon>Tetranychus</taxon>
    </lineage>
</organism>
<dbReference type="InterPro" id="IPR000566">
    <property type="entry name" value="Lipocln_cytosolic_FA-bd_dom"/>
</dbReference>
<dbReference type="Proteomes" id="UP000015104">
    <property type="component" value="Unassembled WGS sequence"/>
</dbReference>
<feature type="signal peptide" evidence="2">
    <location>
        <begin position="1"/>
        <end position="19"/>
    </location>
</feature>
<dbReference type="PANTHER" id="PTHR10612:SF34">
    <property type="entry name" value="APOLIPOPROTEIN D"/>
    <property type="match status" value="1"/>
</dbReference>
<reference evidence="4" key="2">
    <citation type="submission" date="2015-06" db="UniProtKB">
        <authorList>
            <consortium name="EnsemblMetazoa"/>
        </authorList>
    </citation>
    <scope>IDENTIFICATION</scope>
</reference>
<keyword evidence="5" id="KW-1185">Reference proteome</keyword>
<dbReference type="HOGENOM" id="CLU_068449_2_1_1"/>
<dbReference type="GO" id="GO:0006629">
    <property type="term" value="P:lipid metabolic process"/>
    <property type="evidence" value="ECO:0007669"/>
    <property type="project" value="TreeGrafter"/>
</dbReference>
<dbReference type="SUPFAM" id="SSF50814">
    <property type="entry name" value="Lipocalins"/>
    <property type="match status" value="1"/>
</dbReference>
<dbReference type="PRINTS" id="PR01273">
    <property type="entry name" value="INVTBRTCOLOR"/>
</dbReference>
<dbReference type="eggNOG" id="KOG4824">
    <property type="taxonomic scope" value="Eukaryota"/>
</dbReference>
<dbReference type="Gene3D" id="2.40.128.20">
    <property type="match status" value="1"/>
</dbReference>
<dbReference type="PRINTS" id="PR00179">
    <property type="entry name" value="LIPOCALIN"/>
</dbReference>
<dbReference type="GO" id="GO:0000302">
    <property type="term" value="P:response to reactive oxygen species"/>
    <property type="evidence" value="ECO:0007669"/>
    <property type="project" value="TreeGrafter"/>
</dbReference>
<evidence type="ECO:0000313" key="4">
    <source>
        <dbReference type="EnsemblMetazoa" id="tetur31g00680.1"/>
    </source>
</evidence>
<evidence type="ECO:0000256" key="2">
    <source>
        <dbReference type="SAM" id="SignalP"/>
    </source>
</evidence>
<dbReference type="GO" id="GO:0031409">
    <property type="term" value="F:pigment binding"/>
    <property type="evidence" value="ECO:0007669"/>
    <property type="project" value="InterPro"/>
</dbReference>
<dbReference type="EMBL" id="CAEY01000889">
    <property type="status" value="NOT_ANNOTATED_CDS"/>
    <property type="molecule type" value="Genomic_DNA"/>
</dbReference>
<keyword evidence="1" id="KW-1015">Disulfide bond</keyword>
<dbReference type="AlphaFoldDB" id="T1L169"/>
<dbReference type="InterPro" id="IPR012674">
    <property type="entry name" value="Calycin"/>
</dbReference>
<dbReference type="KEGG" id="tut:107369351"/>
<proteinExistence type="predicted"/>
<dbReference type="PANTHER" id="PTHR10612">
    <property type="entry name" value="APOLIPOPROTEIN D"/>
    <property type="match status" value="1"/>
</dbReference>
<reference evidence="5" key="1">
    <citation type="submission" date="2011-08" db="EMBL/GenBank/DDBJ databases">
        <authorList>
            <person name="Rombauts S."/>
        </authorList>
    </citation>
    <scope>NUCLEOTIDE SEQUENCE</scope>
    <source>
        <strain evidence="5">London</strain>
    </source>
</reference>
<evidence type="ECO:0000259" key="3">
    <source>
        <dbReference type="Pfam" id="PF00061"/>
    </source>
</evidence>
<sequence>MKQFLALCVFAFSFALVFATGCEECKKSVKTSIQPGKCPEPNRLPQPFDLHQYLGTWYEIKSTKPYFEDGQRCIKADYKFDTTTGIFVTNSTGFDSVNKTVSRVQFAKSYDQDNVFTAKYFLGSGYYLTTQYWVVDTDYNNYALVVSCNDLFGLASSRDVWILSRKPTLDDDIVTNLVAELDTVGIHGSKLGDMIQNC</sequence>